<dbReference type="EnsemblMetazoa" id="PPA18369.1">
    <property type="protein sequence ID" value="PPA18369.1"/>
    <property type="gene ID" value="WBGene00107923"/>
</dbReference>
<dbReference type="InterPro" id="IPR001767">
    <property type="entry name" value="Hedgehog_Hint"/>
</dbReference>
<dbReference type="Proteomes" id="UP000005239">
    <property type="component" value="Unassembled WGS sequence"/>
</dbReference>
<dbReference type="AlphaFoldDB" id="A0A2A6CZL6"/>
<dbReference type="GO" id="GO:0016540">
    <property type="term" value="P:protein autoprocessing"/>
    <property type="evidence" value="ECO:0007669"/>
    <property type="project" value="InterPro"/>
</dbReference>
<dbReference type="Pfam" id="PF01079">
    <property type="entry name" value="Hint"/>
    <property type="match status" value="1"/>
</dbReference>
<keyword evidence="3" id="KW-1185">Reference proteome</keyword>
<accession>A0A8R1UED0</accession>
<dbReference type="InterPro" id="IPR003587">
    <property type="entry name" value="Hint_dom_N"/>
</dbReference>
<dbReference type="GO" id="GO:0031012">
    <property type="term" value="C:extracellular matrix"/>
    <property type="evidence" value="ECO:0000318"/>
    <property type="project" value="GO_Central"/>
</dbReference>
<dbReference type="CDD" id="cd00081">
    <property type="entry name" value="Hint"/>
    <property type="match status" value="1"/>
</dbReference>
<reference evidence="2" key="2">
    <citation type="submission" date="2022-06" db="UniProtKB">
        <authorList>
            <consortium name="EnsemblMetazoa"/>
        </authorList>
    </citation>
    <scope>IDENTIFICATION</scope>
    <source>
        <strain evidence="2">PS312</strain>
    </source>
</reference>
<protein>
    <submittedName>
        <fullName evidence="2">Wrt-1</fullName>
    </submittedName>
</protein>
<keyword evidence="1" id="KW-0217">Developmental protein</keyword>
<reference evidence="3" key="1">
    <citation type="journal article" date="2008" name="Nat. Genet.">
        <title>The Pristionchus pacificus genome provides a unique perspective on nematode lifestyle and parasitism.</title>
        <authorList>
            <person name="Dieterich C."/>
            <person name="Clifton S.W."/>
            <person name="Schuster L.N."/>
            <person name="Chinwalla A."/>
            <person name="Delehaunty K."/>
            <person name="Dinkelacker I."/>
            <person name="Fulton L."/>
            <person name="Fulton R."/>
            <person name="Godfrey J."/>
            <person name="Minx P."/>
            <person name="Mitreva M."/>
            <person name="Roeseler W."/>
            <person name="Tian H."/>
            <person name="Witte H."/>
            <person name="Yang S.P."/>
            <person name="Wilson R.K."/>
            <person name="Sommer R.J."/>
        </authorList>
    </citation>
    <scope>NUCLEOTIDE SEQUENCE [LARGE SCALE GENOMIC DNA]</scope>
    <source>
        <strain evidence="3">PS312</strain>
    </source>
</reference>
<organism evidence="2 3">
    <name type="scientific">Pristionchus pacificus</name>
    <name type="common">Parasitic nematode worm</name>
    <dbReference type="NCBI Taxonomy" id="54126"/>
    <lineage>
        <taxon>Eukaryota</taxon>
        <taxon>Metazoa</taxon>
        <taxon>Ecdysozoa</taxon>
        <taxon>Nematoda</taxon>
        <taxon>Chromadorea</taxon>
        <taxon>Rhabditida</taxon>
        <taxon>Rhabditina</taxon>
        <taxon>Diplogasteromorpha</taxon>
        <taxon>Diplogasteroidea</taxon>
        <taxon>Neodiplogasteridae</taxon>
        <taxon>Pristionchus</taxon>
    </lineage>
</organism>
<sequence length="562" mass="61557">MTSTVIVLFSIGTVALVSAGGGSCGSGAIPFRFEVSADGTPVLGCATPQCFGYGDGGEGATNPLNPSPLLTLIPPEVTLQLFERTSSFQVEKYTESVFLREGDERRRYIRYKDASAERAKCAFDTESQTCAATVEWVGGFEYDGNDLKLQCCRYDRLKYSAEVGRPVVHAGEVYSGGEVLRDGRQTGFDLIKNVRKISGDDGSIAYELTVARMNCLPDPPEELIEVEINQRDEISRILDKVVTSESNDVPEIPATLAPAPPPPAVERAQAVNEPIPIESARSSPGSFDEGVGQNSISNYQPPSNYGGNDRYVQVGEQITPVITPGYYYPVQRCDWCQSIPACFTGGMEVETRQGSRRMDELTIGDEVITIHDGSPAYTRIVSWQHRLPNQEATFLRLVTSMGETIEMTPLHFIWKVNCDAPKFNIELTHAEKILPGDCLYTLNAKKDGVNLRLVNTTSSFTSKGAFSPMTSTGDFVVNGIYASCHNVIPVRIPIFYQCAFSSVAAQTVLKYTSMLEQAMTYILPDWIMHTISSSSDGTHLPFAAEFLLSIAQWCLPTALVPF</sequence>
<dbReference type="InterPro" id="IPR036844">
    <property type="entry name" value="Hint_dom_sf"/>
</dbReference>
<dbReference type="GO" id="GO:0090597">
    <property type="term" value="P:nematode male tail mating organ morphogenesis"/>
    <property type="evidence" value="ECO:0007669"/>
    <property type="project" value="EnsemblMetazoa"/>
</dbReference>
<dbReference type="PANTHER" id="PTHR46706">
    <property type="entry name" value="PROTEIN QUA-1-RELATED"/>
    <property type="match status" value="1"/>
</dbReference>
<dbReference type="PANTHER" id="PTHR46706:SF12">
    <property type="entry name" value="PROTEIN QUA-1-RELATED"/>
    <property type="match status" value="1"/>
</dbReference>
<evidence type="ECO:0000313" key="3">
    <source>
        <dbReference type="Proteomes" id="UP000005239"/>
    </source>
</evidence>
<evidence type="ECO:0000313" key="2">
    <source>
        <dbReference type="EnsemblMetazoa" id="PPA18369.1"/>
    </source>
</evidence>
<gene>
    <name evidence="2" type="primary">WBGene00107923</name>
</gene>
<dbReference type="SUPFAM" id="SSF51294">
    <property type="entry name" value="Hedgehog/intein (Hint) domain"/>
    <property type="match status" value="1"/>
</dbReference>
<proteinExistence type="predicted"/>
<accession>A0A2A6CZL6</accession>
<dbReference type="InterPro" id="IPR052140">
    <property type="entry name" value="Dev_Signal_Hedgehog-like"/>
</dbReference>
<evidence type="ECO:0000256" key="1">
    <source>
        <dbReference type="ARBA" id="ARBA00022473"/>
    </source>
</evidence>
<dbReference type="OrthoDB" id="5212at2759"/>
<dbReference type="Gene3D" id="2.170.16.10">
    <property type="entry name" value="Hedgehog/Intein (Hint) domain"/>
    <property type="match status" value="1"/>
</dbReference>
<dbReference type="SMART" id="SM00306">
    <property type="entry name" value="HintN"/>
    <property type="match status" value="1"/>
</dbReference>
<name>A0A2A6CZL6_PRIPA</name>